<dbReference type="PANTHER" id="PTHR43155:SF2">
    <property type="entry name" value="CYCLIC DI-GMP PHOSPHODIESTERASE PA4108"/>
    <property type="match status" value="1"/>
</dbReference>
<evidence type="ECO:0000256" key="1">
    <source>
        <dbReference type="SAM" id="MobiDB-lite"/>
    </source>
</evidence>
<evidence type="ECO:0000313" key="3">
    <source>
        <dbReference type="EMBL" id="WFS25814.1"/>
    </source>
</evidence>
<name>A0ABY8IQ10_9HYPH</name>
<dbReference type="EMBL" id="CP117268">
    <property type="protein sequence ID" value="WFS25814.1"/>
    <property type="molecule type" value="Genomic_DNA"/>
</dbReference>
<dbReference type="NCBIfam" id="TIGR00277">
    <property type="entry name" value="HDIG"/>
    <property type="match status" value="1"/>
</dbReference>
<reference evidence="3 4" key="1">
    <citation type="journal article" date="2019" name="Phytopathology">
        <title>A Novel Group of Rhizobium tumorigenes-Like Agrobacteria Associated with Crown Gall Disease of Rhododendron and Blueberry.</title>
        <authorList>
            <person name="Kuzmanovic N."/>
            <person name="Behrens P."/>
            <person name="Idczak E."/>
            <person name="Wagner S."/>
            <person name="Gotz M."/>
            <person name="Sproer C."/>
            <person name="Bunk B."/>
            <person name="Overmann J."/>
            <person name="Smalla K."/>
        </authorList>
    </citation>
    <scope>NUCLEOTIDE SEQUENCE [LARGE SCALE GENOMIC DNA]</scope>
    <source>
        <strain evidence="4">rho-6.2</strain>
    </source>
</reference>
<dbReference type="RefSeq" id="WP_142831611.1">
    <property type="nucleotide sequence ID" value="NZ_CP117268.1"/>
</dbReference>
<dbReference type="SMART" id="SM00471">
    <property type="entry name" value="HDc"/>
    <property type="match status" value="1"/>
</dbReference>
<gene>
    <name evidence="3" type="ORF">PR018_19895</name>
</gene>
<keyword evidence="3" id="KW-0614">Plasmid</keyword>
<geneLocation type="plasmid" evidence="3 4">
    <name>unnamed1</name>
</geneLocation>
<dbReference type="SUPFAM" id="SSF109604">
    <property type="entry name" value="HD-domain/PDEase-like"/>
    <property type="match status" value="1"/>
</dbReference>
<reference evidence="3 4" key="2">
    <citation type="journal article" date="2023" name="MicrobiologyOpen">
        <title>Genomics of the tumorigenes clade of the family Rhizobiaceae and description of Rhizobium rhododendri sp. nov.</title>
        <authorList>
            <person name="Kuzmanovic N."/>
            <person name="diCenzo G.C."/>
            <person name="Bunk B."/>
            <person name="Sproeer C."/>
            <person name="Fruehling A."/>
            <person name="Neumann-Schaal M."/>
            <person name="Overmann J."/>
            <person name="Smalla K."/>
        </authorList>
    </citation>
    <scope>NUCLEOTIDE SEQUENCE [LARGE SCALE GENOMIC DNA]</scope>
    <source>
        <strain evidence="4">rho-6.2</strain>
        <plasmid evidence="3 4">unnamed1</plasmid>
    </source>
</reference>
<feature type="domain" description="HD-GYP" evidence="2">
    <location>
        <begin position="108"/>
        <end position="293"/>
    </location>
</feature>
<evidence type="ECO:0000313" key="4">
    <source>
        <dbReference type="Proteomes" id="UP000318939"/>
    </source>
</evidence>
<protein>
    <submittedName>
        <fullName evidence="3">HD-GYP domain-containing protein</fullName>
    </submittedName>
</protein>
<accession>A0ABY8IQ10</accession>
<dbReference type="CDD" id="cd00077">
    <property type="entry name" value="HDc"/>
    <property type="match status" value="1"/>
</dbReference>
<dbReference type="Gene3D" id="1.10.3210.10">
    <property type="entry name" value="Hypothetical protein af1432"/>
    <property type="match status" value="1"/>
</dbReference>
<dbReference type="Proteomes" id="UP000318939">
    <property type="component" value="Plasmid unnamed1"/>
</dbReference>
<proteinExistence type="predicted"/>
<dbReference type="PANTHER" id="PTHR43155">
    <property type="entry name" value="CYCLIC DI-GMP PHOSPHODIESTERASE PA4108-RELATED"/>
    <property type="match status" value="1"/>
</dbReference>
<dbReference type="InterPro" id="IPR037522">
    <property type="entry name" value="HD_GYP_dom"/>
</dbReference>
<dbReference type="Pfam" id="PF13487">
    <property type="entry name" value="HD_5"/>
    <property type="match status" value="1"/>
</dbReference>
<evidence type="ECO:0000259" key="2">
    <source>
        <dbReference type="PROSITE" id="PS51832"/>
    </source>
</evidence>
<organism evidence="3 4">
    <name type="scientific">Rhizobium rhododendri</name>
    <dbReference type="NCBI Taxonomy" id="2506430"/>
    <lineage>
        <taxon>Bacteria</taxon>
        <taxon>Pseudomonadati</taxon>
        <taxon>Pseudomonadota</taxon>
        <taxon>Alphaproteobacteria</taxon>
        <taxon>Hyphomicrobiales</taxon>
        <taxon>Rhizobiaceae</taxon>
        <taxon>Rhizobium/Agrobacterium group</taxon>
        <taxon>Rhizobium</taxon>
    </lineage>
</organism>
<keyword evidence="4" id="KW-1185">Reference proteome</keyword>
<feature type="region of interest" description="Disordered" evidence="1">
    <location>
        <begin position="45"/>
        <end position="69"/>
    </location>
</feature>
<feature type="compositionally biased region" description="Basic and acidic residues" evidence="1">
    <location>
        <begin position="51"/>
        <end position="60"/>
    </location>
</feature>
<dbReference type="PROSITE" id="PS51832">
    <property type="entry name" value="HD_GYP"/>
    <property type="match status" value="1"/>
</dbReference>
<sequence length="293" mass="32406">MKVTELPSTKGLNLGHRFLIEAEIDANALRAPERVITPTINRTKPNVQASRTEHQKEAPKRSLAKSRTTAGKATIMQTTELLRGVFDKAQISGIAFEAVAPIVDILVKSITDDPNLLISMTRLKSKDDTTFLHSIAVSSLMIRLARYLKYDENTVHLLGIAGLLHDIGKIEIPLGILVKAGALDDSELKLMQQHPAIGHELLQRNGSMPDVVLDVCLHHHERLDGSGYPKGLMEDQISRHARIAAICDVYDALTSARPYRKPWSQGKAGAWMLDKVGVFDRKLLFKFLDGALL</sequence>
<dbReference type="InterPro" id="IPR006675">
    <property type="entry name" value="HDIG_dom"/>
</dbReference>
<dbReference type="InterPro" id="IPR003607">
    <property type="entry name" value="HD/PDEase_dom"/>
</dbReference>